<dbReference type="RefSeq" id="WP_106705362.1">
    <property type="nucleotide sequence ID" value="NZ_PXXU01000001.1"/>
</dbReference>
<comment type="pathway">
    <text evidence="1">Cell wall biogenesis; peptidoglycan biosynthesis.</text>
</comment>
<evidence type="ECO:0000259" key="7">
    <source>
        <dbReference type="Pfam" id="PF01471"/>
    </source>
</evidence>
<name>A0A2P7NZR4_9PROT</name>
<dbReference type="PANTHER" id="PTHR41533:SF2">
    <property type="entry name" value="BLR7131 PROTEIN"/>
    <property type="match status" value="1"/>
</dbReference>
<dbReference type="Gene3D" id="2.40.440.10">
    <property type="entry name" value="L,D-transpeptidase catalytic domain-like"/>
    <property type="match status" value="1"/>
</dbReference>
<reference evidence="10 11" key="1">
    <citation type="submission" date="2018-03" db="EMBL/GenBank/DDBJ databases">
        <title>Draft genome of Nitrosomonas supralitoralis APG5.</title>
        <authorList>
            <person name="Urakawa H."/>
            <person name="Lopez J.V."/>
        </authorList>
    </citation>
    <scope>NUCLEOTIDE SEQUENCE [LARGE SCALE GENOMIC DNA]</scope>
    <source>
        <strain evidence="10 11">APG5</strain>
    </source>
</reference>
<feature type="domain" description="L,D-transpeptidase scaffold" evidence="9">
    <location>
        <begin position="57"/>
        <end position="195"/>
    </location>
</feature>
<keyword evidence="4" id="KW-0133">Cell shape</keyword>
<evidence type="ECO:0000259" key="8">
    <source>
        <dbReference type="Pfam" id="PF03734"/>
    </source>
</evidence>
<dbReference type="InterPro" id="IPR038063">
    <property type="entry name" value="Transpep_catalytic_dom"/>
</dbReference>
<feature type="domain" description="Peptidoglycan binding-like" evidence="7">
    <location>
        <begin position="250"/>
        <end position="286"/>
    </location>
</feature>
<keyword evidence="3" id="KW-0808">Transferase</keyword>
<comment type="caution">
    <text evidence="10">The sequence shown here is derived from an EMBL/GenBank/DDBJ whole genome shotgun (WGS) entry which is preliminary data.</text>
</comment>
<dbReference type="InterPro" id="IPR036366">
    <property type="entry name" value="PGBDSf"/>
</dbReference>
<feature type="domain" description="L,D-TPase catalytic" evidence="8">
    <location>
        <begin position="314"/>
        <end position="482"/>
    </location>
</feature>
<evidence type="ECO:0000256" key="2">
    <source>
        <dbReference type="ARBA" id="ARBA00005992"/>
    </source>
</evidence>
<organism evidence="10 11">
    <name type="scientific">Nitrosomonas supralitoralis</name>
    <dbReference type="NCBI Taxonomy" id="2116706"/>
    <lineage>
        <taxon>Bacteria</taxon>
        <taxon>Pseudomonadati</taxon>
        <taxon>Pseudomonadota</taxon>
        <taxon>Betaproteobacteria</taxon>
        <taxon>Nitrosomonadales</taxon>
        <taxon>Nitrosomonadaceae</taxon>
        <taxon>Nitrosomonas</taxon>
    </lineage>
</organism>
<dbReference type="GO" id="GO:0071555">
    <property type="term" value="P:cell wall organization"/>
    <property type="evidence" value="ECO:0007669"/>
    <property type="project" value="UniProtKB-KW"/>
</dbReference>
<dbReference type="Pfam" id="PF01471">
    <property type="entry name" value="PG_binding_1"/>
    <property type="match status" value="1"/>
</dbReference>
<gene>
    <name evidence="10" type="ORF">C7H79_00155</name>
</gene>
<dbReference type="GO" id="GO:0009252">
    <property type="term" value="P:peptidoglycan biosynthetic process"/>
    <property type="evidence" value="ECO:0007669"/>
    <property type="project" value="UniProtKB-UniPathway"/>
</dbReference>
<evidence type="ECO:0000256" key="3">
    <source>
        <dbReference type="ARBA" id="ARBA00022679"/>
    </source>
</evidence>
<dbReference type="GO" id="GO:0008360">
    <property type="term" value="P:regulation of cell shape"/>
    <property type="evidence" value="ECO:0007669"/>
    <property type="project" value="UniProtKB-KW"/>
</dbReference>
<dbReference type="Pfam" id="PF20142">
    <property type="entry name" value="Scaffold"/>
    <property type="match status" value="1"/>
</dbReference>
<dbReference type="Pfam" id="PF03734">
    <property type="entry name" value="YkuD"/>
    <property type="match status" value="1"/>
</dbReference>
<dbReference type="SUPFAM" id="SSF141523">
    <property type="entry name" value="L,D-transpeptidase catalytic domain-like"/>
    <property type="match status" value="1"/>
</dbReference>
<evidence type="ECO:0000256" key="4">
    <source>
        <dbReference type="ARBA" id="ARBA00022960"/>
    </source>
</evidence>
<dbReference type="PANTHER" id="PTHR41533">
    <property type="entry name" value="L,D-TRANSPEPTIDASE HI_1667-RELATED"/>
    <property type="match status" value="1"/>
</dbReference>
<keyword evidence="11" id="KW-1185">Reference proteome</keyword>
<evidence type="ECO:0000256" key="1">
    <source>
        <dbReference type="ARBA" id="ARBA00004752"/>
    </source>
</evidence>
<dbReference type="InterPro" id="IPR002477">
    <property type="entry name" value="Peptidoglycan-bd-like"/>
</dbReference>
<dbReference type="AlphaFoldDB" id="A0A2P7NZR4"/>
<evidence type="ECO:0000259" key="9">
    <source>
        <dbReference type="Pfam" id="PF20142"/>
    </source>
</evidence>
<evidence type="ECO:0000313" key="10">
    <source>
        <dbReference type="EMBL" id="PSJ18979.1"/>
    </source>
</evidence>
<protein>
    <submittedName>
        <fullName evidence="10">Murein L,D-transpeptidase</fullName>
    </submittedName>
</protein>
<evidence type="ECO:0000256" key="5">
    <source>
        <dbReference type="ARBA" id="ARBA00022984"/>
    </source>
</evidence>
<dbReference type="OrthoDB" id="9778545at2"/>
<sequence>MTRYQSQSALLTTLRFLCYLLFLLNPITSAALIIDSRGIEQQLSNSATGLRKTEIDDLQRFYAARKFQPLWITGEPGLSQLKTALAFIASAEAEGLESQDYQLQQLTQLLQQIDQSSSAAIELEVRTTHALLKLARDLSRGRFSATAIDRDWHIPQPEFDAIAFLQEAIRSNHLEQSLQKLSPQTSNYQLLKQTLTHYQALLRDSIEWIRIPSSPSIRPGDIYDSIPLIRQRMAQAYMADGLSEFNLIPSESQLYDTELVTAIKAFQEQHGLNTDGIIGKNTINALNIPLEWKVRQLRINMERLRWLPRDLGQRHLLINTAGFYLTAVENDEPVLNMRIIVGRDYRSTPSFNGALSYMVLNPYWNVPASIARKDLLPKQQQDPTYFTTAGFKVFPAQERGAQAIDPDTIDWNAIKRGFPYFLRQDPGSHNSLGKIKFMFSNPFSIYLHDTPSKSLFRKDIRTFSSGCIRLEKPFELAAFALKKQSLPEKFSADLVSDKTITTHLPKPLPLYMVYITAWADEQNKVHFYPDIYDRDLRALRHARW</sequence>
<accession>A0A2P7NZR4</accession>
<evidence type="ECO:0000313" key="11">
    <source>
        <dbReference type="Proteomes" id="UP000241912"/>
    </source>
</evidence>
<dbReference type="InterPro" id="IPR005490">
    <property type="entry name" value="LD_TPept_cat_dom"/>
</dbReference>
<dbReference type="InterPro" id="IPR036365">
    <property type="entry name" value="PGBD-like_sf"/>
</dbReference>
<dbReference type="Gene3D" id="1.10.101.10">
    <property type="entry name" value="PGBD-like superfamily/PGBD"/>
    <property type="match status" value="1"/>
</dbReference>
<dbReference type="GO" id="GO:0004180">
    <property type="term" value="F:carboxypeptidase activity"/>
    <property type="evidence" value="ECO:0007669"/>
    <property type="project" value="UniProtKB-ARBA"/>
</dbReference>
<dbReference type="Proteomes" id="UP000241912">
    <property type="component" value="Unassembled WGS sequence"/>
</dbReference>
<keyword evidence="6" id="KW-0961">Cell wall biogenesis/degradation</keyword>
<dbReference type="GO" id="GO:0016740">
    <property type="term" value="F:transferase activity"/>
    <property type="evidence" value="ECO:0007669"/>
    <property type="project" value="UniProtKB-KW"/>
</dbReference>
<evidence type="ECO:0000256" key="6">
    <source>
        <dbReference type="ARBA" id="ARBA00023316"/>
    </source>
</evidence>
<keyword evidence="5" id="KW-0573">Peptidoglycan synthesis</keyword>
<dbReference type="UniPathway" id="UPA00219"/>
<dbReference type="SUPFAM" id="SSF47090">
    <property type="entry name" value="PGBD-like"/>
    <property type="match status" value="1"/>
</dbReference>
<dbReference type="EMBL" id="PXXU01000001">
    <property type="protein sequence ID" value="PSJ18979.1"/>
    <property type="molecule type" value="Genomic_DNA"/>
</dbReference>
<comment type="similarity">
    <text evidence="2">Belongs to the YkuD family.</text>
</comment>
<dbReference type="CDD" id="cd16913">
    <property type="entry name" value="YkuD_like"/>
    <property type="match status" value="1"/>
</dbReference>
<dbReference type="InterPro" id="IPR045380">
    <property type="entry name" value="LD_TPept_scaffold_dom"/>
</dbReference>
<dbReference type="InterPro" id="IPR052905">
    <property type="entry name" value="LD-transpeptidase_YkuD-like"/>
</dbReference>
<proteinExistence type="inferred from homology"/>